<evidence type="ECO:0000256" key="5">
    <source>
        <dbReference type="ARBA" id="ARBA00022989"/>
    </source>
</evidence>
<dbReference type="CDD" id="cd06261">
    <property type="entry name" value="TM_PBP2"/>
    <property type="match status" value="1"/>
</dbReference>
<feature type="transmembrane region" description="Helical" evidence="7">
    <location>
        <begin position="12"/>
        <end position="35"/>
    </location>
</feature>
<feature type="transmembrane region" description="Helical" evidence="7">
    <location>
        <begin position="112"/>
        <end position="131"/>
    </location>
</feature>
<keyword evidence="5 7" id="KW-1133">Transmembrane helix</keyword>
<organism evidence="9 10">
    <name type="scientific">Paenibacillus borealis</name>
    <dbReference type="NCBI Taxonomy" id="160799"/>
    <lineage>
        <taxon>Bacteria</taxon>
        <taxon>Bacillati</taxon>
        <taxon>Bacillota</taxon>
        <taxon>Bacilli</taxon>
        <taxon>Bacillales</taxon>
        <taxon>Paenibacillaceae</taxon>
        <taxon>Paenibacillus</taxon>
    </lineage>
</organism>
<dbReference type="AlphaFoldDB" id="A0A089L9Z6"/>
<dbReference type="Pfam" id="PF00528">
    <property type="entry name" value="BPD_transp_1"/>
    <property type="match status" value="1"/>
</dbReference>
<evidence type="ECO:0000256" key="3">
    <source>
        <dbReference type="ARBA" id="ARBA00022475"/>
    </source>
</evidence>
<evidence type="ECO:0000313" key="9">
    <source>
        <dbReference type="EMBL" id="AIQ55963.1"/>
    </source>
</evidence>
<dbReference type="GO" id="GO:0055085">
    <property type="term" value="P:transmembrane transport"/>
    <property type="evidence" value="ECO:0007669"/>
    <property type="project" value="InterPro"/>
</dbReference>
<dbReference type="OrthoDB" id="9810086at2"/>
<dbReference type="InterPro" id="IPR035906">
    <property type="entry name" value="MetI-like_sf"/>
</dbReference>
<feature type="transmembrane region" description="Helical" evidence="7">
    <location>
        <begin position="82"/>
        <end position="100"/>
    </location>
</feature>
<feature type="transmembrane region" description="Helical" evidence="7">
    <location>
        <begin position="260"/>
        <end position="277"/>
    </location>
</feature>
<sequence>MLPSAKQRIKTADILLLLLMLFITLLCLLPLVYIISLSLSGKSAAAAGKVTLFPVDFTFYSYKYMLSDHRFFEAFGVSVKRVLLGGAINFVLTILMAFPLAKERSEFKSRNLYIWVIVFTMMFNGGLIPWYMVIKNLHLIDTLWALTLPTAVPIFNVILLMNFFRNLPKEISEAATVDGAGPWRMLLTISVPLAMPAIATVTLFSVVNHWNAFFDGMILMNKQSNIPLQTYIQQLVVQPVISSTTRAEDLINFSQRTFNAAKIVVTMLPILVIYPFLQKYFVSGITLGSVKE</sequence>
<dbReference type="Proteomes" id="UP000029518">
    <property type="component" value="Chromosome"/>
</dbReference>
<name>A0A089L9Z6_PAEBO</name>
<accession>A0A089L9Z6</accession>
<dbReference type="PROSITE" id="PS50928">
    <property type="entry name" value="ABC_TM1"/>
    <property type="match status" value="1"/>
</dbReference>
<dbReference type="PANTHER" id="PTHR43744">
    <property type="entry name" value="ABC TRANSPORTER PERMEASE PROTEIN MG189-RELATED-RELATED"/>
    <property type="match status" value="1"/>
</dbReference>
<keyword evidence="10" id="KW-1185">Reference proteome</keyword>
<dbReference type="GO" id="GO:0005886">
    <property type="term" value="C:plasma membrane"/>
    <property type="evidence" value="ECO:0007669"/>
    <property type="project" value="UniProtKB-SubCell"/>
</dbReference>
<feature type="transmembrane region" description="Helical" evidence="7">
    <location>
        <begin position="185"/>
        <end position="207"/>
    </location>
</feature>
<evidence type="ECO:0000313" key="10">
    <source>
        <dbReference type="Proteomes" id="UP000029518"/>
    </source>
</evidence>
<dbReference type="KEGG" id="pbd:PBOR_02495"/>
<keyword evidence="4 7" id="KW-0812">Transmembrane</keyword>
<dbReference type="SUPFAM" id="SSF161098">
    <property type="entry name" value="MetI-like"/>
    <property type="match status" value="1"/>
</dbReference>
<dbReference type="Gene3D" id="1.10.3720.10">
    <property type="entry name" value="MetI-like"/>
    <property type="match status" value="1"/>
</dbReference>
<dbReference type="InterPro" id="IPR000515">
    <property type="entry name" value="MetI-like"/>
</dbReference>
<evidence type="ECO:0000256" key="7">
    <source>
        <dbReference type="RuleBase" id="RU363032"/>
    </source>
</evidence>
<keyword evidence="2 7" id="KW-0813">Transport</keyword>
<reference evidence="9" key="1">
    <citation type="submission" date="2014-08" db="EMBL/GenBank/DDBJ databases">
        <title>Comparative genomics of the Paenibacillus odorifer group.</title>
        <authorList>
            <person name="den Bakker H.C."/>
            <person name="Tsai Y.-C.Y.-C."/>
            <person name="Martin N."/>
            <person name="Korlach J."/>
            <person name="Wiedmann M."/>
        </authorList>
    </citation>
    <scope>NUCLEOTIDE SEQUENCE [LARGE SCALE GENOMIC DNA]</scope>
    <source>
        <strain evidence="9">DSM 13188</strain>
    </source>
</reference>
<proteinExistence type="inferred from homology"/>
<feature type="transmembrane region" description="Helical" evidence="7">
    <location>
        <begin position="143"/>
        <end position="164"/>
    </location>
</feature>
<keyword evidence="3" id="KW-1003">Cell membrane</keyword>
<comment type="similarity">
    <text evidence="7">Belongs to the binding-protein-dependent transport system permease family.</text>
</comment>
<keyword evidence="6 7" id="KW-0472">Membrane</keyword>
<feature type="domain" description="ABC transmembrane type-1" evidence="8">
    <location>
        <begin position="75"/>
        <end position="277"/>
    </location>
</feature>
<evidence type="ECO:0000256" key="4">
    <source>
        <dbReference type="ARBA" id="ARBA00022692"/>
    </source>
</evidence>
<evidence type="ECO:0000259" key="8">
    <source>
        <dbReference type="PROSITE" id="PS50928"/>
    </source>
</evidence>
<dbReference type="RefSeq" id="WP_042210273.1">
    <property type="nucleotide sequence ID" value="NZ_CP009285.1"/>
</dbReference>
<evidence type="ECO:0000256" key="2">
    <source>
        <dbReference type="ARBA" id="ARBA00022448"/>
    </source>
</evidence>
<gene>
    <name evidence="9" type="ORF">PBOR_02495</name>
</gene>
<dbReference type="HOGENOM" id="CLU_016047_1_0_9"/>
<evidence type="ECO:0000256" key="6">
    <source>
        <dbReference type="ARBA" id="ARBA00023136"/>
    </source>
</evidence>
<evidence type="ECO:0000256" key="1">
    <source>
        <dbReference type="ARBA" id="ARBA00004651"/>
    </source>
</evidence>
<dbReference type="PANTHER" id="PTHR43744:SF9">
    <property type="entry name" value="POLYGALACTURONAN_RHAMNOGALACTURONAN TRANSPORT SYSTEM PERMEASE PROTEIN YTCP"/>
    <property type="match status" value="1"/>
</dbReference>
<protein>
    <submittedName>
        <fullName evidence="9">ABC transporter permease</fullName>
    </submittedName>
</protein>
<dbReference type="EMBL" id="CP009285">
    <property type="protein sequence ID" value="AIQ55963.1"/>
    <property type="molecule type" value="Genomic_DNA"/>
</dbReference>
<comment type="subcellular location">
    <subcellularLocation>
        <location evidence="1 7">Cell membrane</location>
        <topology evidence="1 7">Multi-pass membrane protein</topology>
    </subcellularLocation>
</comment>